<dbReference type="Proteomes" id="UP000179807">
    <property type="component" value="Unassembled WGS sequence"/>
</dbReference>
<dbReference type="InterPro" id="IPR001849">
    <property type="entry name" value="PH_domain"/>
</dbReference>
<sequence>MDDFDLFHFLIPDVSASFYQQKAITEPDYIQPIICHAPSISTQELDQINQAPLKHFENFLSTFLGSDPTPEQIAQFLFFSGISPHAISIILFNSKNLSNTFLPYFFLAPVITFLPFVTAIRIEFSHIALPYSKIEFIALISALSKALIQNNNIEGFKQEAVSHLIMCCLFHSLSVYIQQPISISIFLDICNLCEELRKFGMMQMTYIYEKICEEPLIIYYSFVDPKYIPNTEKFDDLPVKHGYKKSWKTKHVIIDQNYLVIKSKYEKKKESERIKLDNIAFTTIPGKEFIFSIFPIHKSANEKLYSFMTRSKKQLETWRCSLLLRSFYRMLDNIIHESS</sequence>
<dbReference type="PROSITE" id="PS50003">
    <property type="entry name" value="PH_DOMAIN"/>
    <property type="match status" value="1"/>
</dbReference>
<dbReference type="InterPro" id="IPR011993">
    <property type="entry name" value="PH-like_dom_sf"/>
</dbReference>
<keyword evidence="1" id="KW-0472">Membrane</keyword>
<dbReference type="EMBL" id="MLAK01000623">
    <property type="protein sequence ID" value="OHT10028.1"/>
    <property type="molecule type" value="Genomic_DNA"/>
</dbReference>
<dbReference type="AlphaFoldDB" id="A0A1J4KJM2"/>
<comment type="caution">
    <text evidence="3">The sequence shown here is derived from an EMBL/GenBank/DDBJ whole genome shotgun (WGS) entry which is preliminary data.</text>
</comment>
<reference evidence="3" key="1">
    <citation type="submission" date="2016-10" db="EMBL/GenBank/DDBJ databases">
        <authorList>
            <person name="Benchimol M."/>
            <person name="Almeida L.G."/>
            <person name="Vasconcelos A.T."/>
            <person name="Perreira-Neves A."/>
            <person name="Rosa I.A."/>
            <person name="Tasca T."/>
            <person name="Bogo M.R."/>
            <person name="de Souza W."/>
        </authorList>
    </citation>
    <scope>NUCLEOTIDE SEQUENCE [LARGE SCALE GENOMIC DNA]</scope>
    <source>
        <strain evidence="3">K</strain>
    </source>
</reference>
<dbReference type="InterPro" id="IPR035999">
    <property type="entry name" value="Sec7_dom_sf"/>
</dbReference>
<evidence type="ECO:0000256" key="1">
    <source>
        <dbReference type="SAM" id="Phobius"/>
    </source>
</evidence>
<dbReference type="Gene3D" id="2.30.29.30">
    <property type="entry name" value="Pleckstrin-homology domain (PH domain)/Phosphotyrosine-binding domain (PTB)"/>
    <property type="match status" value="1"/>
</dbReference>
<feature type="domain" description="PH" evidence="2">
    <location>
        <begin position="230"/>
        <end position="327"/>
    </location>
</feature>
<name>A0A1J4KJM2_9EUKA</name>
<keyword evidence="1" id="KW-1133">Transmembrane helix</keyword>
<organism evidence="3 4">
    <name type="scientific">Tritrichomonas foetus</name>
    <dbReference type="NCBI Taxonomy" id="1144522"/>
    <lineage>
        <taxon>Eukaryota</taxon>
        <taxon>Metamonada</taxon>
        <taxon>Parabasalia</taxon>
        <taxon>Tritrichomonadida</taxon>
        <taxon>Tritrichomonadidae</taxon>
        <taxon>Tritrichomonas</taxon>
    </lineage>
</organism>
<dbReference type="SUPFAM" id="SSF50729">
    <property type="entry name" value="PH domain-like"/>
    <property type="match status" value="1"/>
</dbReference>
<protein>
    <recommendedName>
        <fullName evidence="2">PH domain-containing protein</fullName>
    </recommendedName>
</protein>
<evidence type="ECO:0000313" key="4">
    <source>
        <dbReference type="Proteomes" id="UP000179807"/>
    </source>
</evidence>
<keyword evidence="4" id="KW-1185">Reference proteome</keyword>
<feature type="transmembrane region" description="Helical" evidence="1">
    <location>
        <begin position="104"/>
        <end position="122"/>
    </location>
</feature>
<dbReference type="RefSeq" id="XP_068363164.1">
    <property type="nucleotide sequence ID" value="XM_068501613.1"/>
</dbReference>
<dbReference type="OrthoDB" id="10620262at2759"/>
<accession>A0A1J4KJM2</accession>
<dbReference type="InterPro" id="IPR000904">
    <property type="entry name" value="Sec7_dom"/>
</dbReference>
<dbReference type="GO" id="GO:0005085">
    <property type="term" value="F:guanyl-nucleotide exchange factor activity"/>
    <property type="evidence" value="ECO:0007669"/>
    <property type="project" value="InterPro"/>
</dbReference>
<dbReference type="SUPFAM" id="SSF48425">
    <property type="entry name" value="Sec7 domain"/>
    <property type="match status" value="1"/>
</dbReference>
<gene>
    <name evidence="3" type="ORF">TRFO_20830</name>
</gene>
<feature type="transmembrane region" description="Helical" evidence="1">
    <location>
        <begin position="73"/>
        <end position="92"/>
    </location>
</feature>
<evidence type="ECO:0000313" key="3">
    <source>
        <dbReference type="EMBL" id="OHT10028.1"/>
    </source>
</evidence>
<dbReference type="GeneID" id="94836317"/>
<evidence type="ECO:0000259" key="2">
    <source>
        <dbReference type="PROSITE" id="PS50003"/>
    </source>
</evidence>
<proteinExistence type="predicted"/>
<dbReference type="VEuPathDB" id="TrichDB:TRFO_20830"/>
<keyword evidence="1" id="KW-0812">Transmembrane</keyword>
<dbReference type="Pfam" id="PF01369">
    <property type="entry name" value="Sec7"/>
    <property type="match status" value="1"/>
</dbReference>
<dbReference type="GO" id="GO:0032012">
    <property type="term" value="P:regulation of ARF protein signal transduction"/>
    <property type="evidence" value="ECO:0007669"/>
    <property type="project" value="InterPro"/>
</dbReference>